<feature type="non-terminal residue" evidence="2">
    <location>
        <position position="1"/>
    </location>
</feature>
<dbReference type="OrthoDB" id="2657661at2759"/>
<keyword evidence="1" id="KW-1133">Transmembrane helix</keyword>
<evidence type="ECO:0000313" key="2">
    <source>
        <dbReference type="EMBL" id="THU78945.1"/>
    </source>
</evidence>
<organism evidence="2 3">
    <name type="scientific">Dendrothele bispora (strain CBS 962.96)</name>
    <dbReference type="NCBI Taxonomy" id="1314807"/>
    <lineage>
        <taxon>Eukaryota</taxon>
        <taxon>Fungi</taxon>
        <taxon>Dikarya</taxon>
        <taxon>Basidiomycota</taxon>
        <taxon>Agaricomycotina</taxon>
        <taxon>Agaricomycetes</taxon>
        <taxon>Agaricomycetidae</taxon>
        <taxon>Agaricales</taxon>
        <taxon>Agaricales incertae sedis</taxon>
        <taxon>Dendrothele</taxon>
    </lineage>
</organism>
<dbReference type="AlphaFoldDB" id="A0A4V4HBD1"/>
<reference evidence="2 3" key="1">
    <citation type="journal article" date="2019" name="Nat. Ecol. Evol.">
        <title>Megaphylogeny resolves global patterns of mushroom evolution.</title>
        <authorList>
            <person name="Varga T."/>
            <person name="Krizsan K."/>
            <person name="Foldi C."/>
            <person name="Dima B."/>
            <person name="Sanchez-Garcia M."/>
            <person name="Sanchez-Ramirez S."/>
            <person name="Szollosi G.J."/>
            <person name="Szarkandi J.G."/>
            <person name="Papp V."/>
            <person name="Albert L."/>
            <person name="Andreopoulos W."/>
            <person name="Angelini C."/>
            <person name="Antonin V."/>
            <person name="Barry K.W."/>
            <person name="Bougher N.L."/>
            <person name="Buchanan P."/>
            <person name="Buyck B."/>
            <person name="Bense V."/>
            <person name="Catcheside P."/>
            <person name="Chovatia M."/>
            <person name="Cooper J."/>
            <person name="Damon W."/>
            <person name="Desjardin D."/>
            <person name="Finy P."/>
            <person name="Geml J."/>
            <person name="Haridas S."/>
            <person name="Hughes K."/>
            <person name="Justo A."/>
            <person name="Karasinski D."/>
            <person name="Kautmanova I."/>
            <person name="Kiss B."/>
            <person name="Kocsube S."/>
            <person name="Kotiranta H."/>
            <person name="LaButti K.M."/>
            <person name="Lechner B.E."/>
            <person name="Liimatainen K."/>
            <person name="Lipzen A."/>
            <person name="Lukacs Z."/>
            <person name="Mihaltcheva S."/>
            <person name="Morgado L.N."/>
            <person name="Niskanen T."/>
            <person name="Noordeloos M.E."/>
            <person name="Ohm R.A."/>
            <person name="Ortiz-Santana B."/>
            <person name="Ovrebo C."/>
            <person name="Racz N."/>
            <person name="Riley R."/>
            <person name="Savchenko A."/>
            <person name="Shiryaev A."/>
            <person name="Soop K."/>
            <person name="Spirin V."/>
            <person name="Szebenyi C."/>
            <person name="Tomsovsky M."/>
            <person name="Tulloss R.E."/>
            <person name="Uehling J."/>
            <person name="Grigoriev I.V."/>
            <person name="Vagvolgyi C."/>
            <person name="Papp T."/>
            <person name="Martin F.M."/>
            <person name="Miettinen O."/>
            <person name="Hibbett D.S."/>
            <person name="Nagy L.G."/>
        </authorList>
    </citation>
    <scope>NUCLEOTIDE SEQUENCE [LARGE SCALE GENOMIC DNA]</scope>
    <source>
        <strain evidence="2 3">CBS 962.96</strain>
    </source>
</reference>
<accession>A0A4V4HBD1</accession>
<keyword evidence="1" id="KW-0472">Membrane</keyword>
<proteinExistence type="predicted"/>
<keyword evidence="3" id="KW-1185">Reference proteome</keyword>
<dbReference type="Proteomes" id="UP000297245">
    <property type="component" value="Unassembled WGS sequence"/>
</dbReference>
<feature type="transmembrane region" description="Helical" evidence="1">
    <location>
        <begin position="110"/>
        <end position="130"/>
    </location>
</feature>
<protein>
    <submittedName>
        <fullName evidence="2">Uncharacterized protein</fullName>
    </submittedName>
</protein>
<feature type="transmembrane region" description="Helical" evidence="1">
    <location>
        <begin position="78"/>
        <end position="98"/>
    </location>
</feature>
<keyword evidence="1" id="KW-0812">Transmembrane</keyword>
<evidence type="ECO:0000313" key="3">
    <source>
        <dbReference type="Proteomes" id="UP000297245"/>
    </source>
</evidence>
<dbReference type="EMBL" id="ML180105">
    <property type="protein sequence ID" value="THU78945.1"/>
    <property type="molecule type" value="Genomic_DNA"/>
</dbReference>
<name>A0A4V4HBD1_DENBC</name>
<evidence type="ECO:0000256" key="1">
    <source>
        <dbReference type="SAM" id="Phobius"/>
    </source>
</evidence>
<sequence>DRYLNYYGQRGARLRPHSVHGDGKRPERSLRFRILSTLLFYSPDAYLLDFEKFWIDEIVTHSLWLEFVKRRMSDWTEIVAFGAILLSTNVGFLAIPRVDNGNNSISRAQIIMYISIIVTLASIILGLLLLRLHETIERASSHKVNDFLRHKSHPEYGLETLCIMYSLPYILSMYA</sequence>
<gene>
    <name evidence="2" type="ORF">K435DRAFT_699012</name>
</gene>